<dbReference type="EMBL" id="SUMC01000048">
    <property type="protein sequence ID" value="TKA04728.1"/>
    <property type="molecule type" value="Genomic_DNA"/>
</dbReference>
<comment type="caution">
    <text evidence="1">The sequence shown here is derived from an EMBL/GenBank/DDBJ whole genome shotgun (WGS) entry which is preliminary data.</text>
</comment>
<dbReference type="AlphaFoldDB" id="A0A4U0S8I1"/>
<reference evidence="1 2" key="1">
    <citation type="submission" date="2019-04" db="EMBL/GenBank/DDBJ databases">
        <title>Streptomyces oryziradicis sp. nov., a novel actinomycete isolated from rhizosphere soil of rice (Oryza sativa L.).</title>
        <authorList>
            <person name="Li C."/>
        </authorList>
    </citation>
    <scope>NUCLEOTIDE SEQUENCE [LARGE SCALE GENOMIC DNA]</scope>
    <source>
        <strain evidence="1 2">NEAU-C40</strain>
    </source>
</reference>
<dbReference type="RefSeq" id="WP_136728161.1">
    <property type="nucleotide sequence ID" value="NZ_SUMC01000048.1"/>
</dbReference>
<organism evidence="1 2">
    <name type="scientific">Actinacidiphila oryziradicis</name>
    <dbReference type="NCBI Taxonomy" id="2571141"/>
    <lineage>
        <taxon>Bacteria</taxon>
        <taxon>Bacillati</taxon>
        <taxon>Actinomycetota</taxon>
        <taxon>Actinomycetes</taxon>
        <taxon>Kitasatosporales</taxon>
        <taxon>Streptomycetaceae</taxon>
        <taxon>Actinacidiphila</taxon>
    </lineage>
</organism>
<name>A0A4U0S8I1_9ACTN</name>
<gene>
    <name evidence="1" type="ORF">FCI23_34760</name>
</gene>
<evidence type="ECO:0008006" key="3">
    <source>
        <dbReference type="Google" id="ProtNLM"/>
    </source>
</evidence>
<sequence>MHTTAATDPDVTATTDIQDKLITRDLTPGQHLMDAGYPSSANFAASVKRGITLIAPVIAATGRNAK</sequence>
<keyword evidence="2" id="KW-1185">Reference proteome</keyword>
<protein>
    <recommendedName>
        <fullName evidence="3">Transposase</fullName>
    </recommendedName>
</protein>
<evidence type="ECO:0000313" key="2">
    <source>
        <dbReference type="Proteomes" id="UP000305778"/>
    </source>
</evidence>
<proteinExistence type="predicted"/>
<dbReference type="Proteomes" id="UP000305778">
    <property type="component" value="Unassembled WGS sequence"/>
</dbReference>
<accession>A0A4U0S8I1</accession>
<evidence type="ECO:0000313" key="1">
    <source>
        <dbReference type="EMBL" id="TKA04728.1"/>
    </source>
</evidence>